<gene>
    <name evidence="1" type="ORF">GCM10011314_06790</name>
</gene>
<organism evidence="1 2">
    <name type="scientific">Knoellia flava</name>
    <dbReference type="NCBI Taxonomy" id="913969"/>
    <lineage>
        <taxon>Bacteria</taxon>
        <taxon>Bacillati</taxon>
        <taxon>Actinomycetota</taxon>
        <taxon>Actinomycetes</taxon>
        <taxon>Micrococcales</taxon>
        <taxon>Intrasporangiaceae</taxon>
        <taxon>Knoellia</taxon>
    </lineage>
</organism>
<evidence type="ECO:0000313" key="1">
    <source>
        <dbReference type="EMBL" id="GGB70128.1"/>
    </source>
</evidence>
<dbReference type="SUPFAM" id="SSF53335">
    <property type="entry name" value="S-adenosyl-L-methionine-dependent methyltransferases"/>
    <property type="match status" value="1"/>
</dbReference>
<reference evidence="1" key="1">
    <citation type="journal article" date="2014" name="Int. J. Syst. Evol. Microbiol.">
        <title>Complete genome sequence of Corynebacterium casei LMG S-19264T (=DSM 44701T), isolated from a smear-ripened cheese.</title>
        <authorList>
            <consortium name="US DOE Joint Genome Institute (JGI-PGF)"/>
            <person name="Walter F."/>
            <person name="Albersmeier A."/>
            <person name="Kalinowski J."/>
            <person name="Ruckert C."/>
        </authorList>
    </citation>
    <scope>NUCLEOTIDE SEQUENCE</scope>
    <source>
        <strain evidence="1">CGMCC 1.10749</strain>
    </source>
</reference>
<accession>A0A8H9KPI4</accession>
<name>A0A8H9KPI4_9MICO</name>
<sequence>MSMRPVGVTRRVRERARAIRAGRALGLVNALSPLVRLYGGTDKLSHGYTEHYERHVGPRRLERLVVFEIGVGGYSSLTPGGSLAVWRDYFLRSRIVGLDIEDKTVRLGGRVAFERVDQSNPEQLAEVVTTHGVPDIVIDDGSHVGSHIRASFDYLWPLMHSRGIYVIEDLSTSYYPTYEGADPPPASSAMGLLTGLMDSVQALDTTFERYPQWGRRSAPQYPDVWSLHVHPGIAFVVKA</sequence>
<dbReference type="AlphaFoldDB" id="A0A8H9KPI4"/>
<reference evidence="1" key="2">
    <citation type="submission" date="2020-09" db="EMBL/GenBank/DDBJ databases">
        <authorList>
            <person name="Sun Q."/>
            <person name="Zhou Y."/>
        </authorList>
    </citation>
    <scope>NUCLEOTIDE SEQUENCE</scope>
    <source>
        <strain evidence="1">CGMCC 1.10749</strain>
    </source>
</reference>
<evidence type="ECO:0000313" key="2">
    <source>
        <dbReference type="Proteomes" id="UP000628079"/>
    </source>
</evidence>
<protein>
    <recommendedName>
        <fullName evidence="3">Class I SAM-dependent methyltransferase</fullName>
    </recommendedName>
</protein>
<evidence type="ECO:0008006" key="3">
    <source>
        <dbReference type="Google" id="ProtNLM"/>
    </source>
</evidence>
<dbReference type="Gene3D" id="3.40.50.150">
    <property type="entry name" value="Vaccinia Virus protein VP39"/>
    <property type="match status" value="1"/>
</dbReference>
<proteinExistence type="predicted"/>
<dbReference type="Proteomes" id="UP000628079">
    <property type="component" value="Unassembled WGS sequence"/>
</dbReference>
<dbReference type="EMBL" id="BMEA01000001">
    <property type="protein sequence ID" value="GGB70128.1"/>
    <property type="molecule type" value="Genomic_DNA"/>
</dbReference>
<comment type="caution">
    <text evidence="1">The sequence shown here is derived from an EMBL/GenBank/DDBJ whole genome shotgun (WGS) entry which is preliminary data.</text>
</comment>
<dbReference type="InterPro" id="IPR029063">
    <property type="entry name" value="SAM-dependent_MTases_sf"/>
</dbReference>